<protein>
    <submittedName>
        <fullName evidence="1">Uncharacterized protein</fullName>
    </submittedName>
</protein>
<dbReference type="AlphaFoldDB" id="A0A552U817"/>
<sequence length="93" mass="9955">MTIFLKDPQAGIDYAVDWGAAYLQGQTITGSVWAVTPDEAEGVRVTGELGSATRTAATLAGGEPGKLYRVANRVTLSDGRTDERSVTLRIEQR</sequence>
<evidence type="ECO:0000313" key="1">
    <source>
        <dbReference type="EMBL" id="TRW14366.1"/>
    </source>
</evidence>
<dbReference type="Proteomes" id="UP000317894">
    <property type="component" value="Unassembled WGS sequence"/>
</dbReference>
<reference evidence="1 2" key="1">
    <citation type="submission" date="2019-07" db="EMBL/GenBank/DDBJ databases">
        <title>Novel species isolated from glacier.</title>
        <authorList>
            <person name="Liu Q."/>
            <person name="Xin Y.-H."/>
        </authorList>
    </citation>
    <scope>NUCLEOTIDE SEQUENCE [LARGE SCALE GENOMIC DNA]</scope>
    <source>
        <strain evidence="1 2">LB1R16</strain>
    </source>
</reference>
<dbReference type="InterPro" id="IPR056928">
    <property type="entry name" value="Gp77-like"/>
</dbReference>
<accession>A0A552U817</accession>
<keyword evidence="2" id="KW-1185">Reference proteome</keyword>
<proteinExistence type="predicted"/>
<comment type="caution">
    <text evidence="1">The sequence shown here is derived from an EMBL/GenBank/DDBJ whole genome shotgun (WGS) entry which is preliminary data.</text>
</comment>
<gene>
    <name evidence="1" type="ORF">FMM06_11685</name>
</gene>
<evidence type="ECO:0000313" key="2">
    <source>
        <dbReference type="Proteomes" id="UP000317894"/>
    </source>
</evidence>
<name>A0A552U817_9SPHN</name>
<dbReference type="RefSeq" id="WP_144237571.1">
    <property type="nucleotide sequence ID" value="NZ_VJWA01000002.1"/>
</dbReference>
<dbReference type="EMBL" id="VJWA01000002">
    <property type="protein sequence ID" value="TRW14366.1"/>
    <property type="molecule type" value="Genomic_DNA"/>
</dbReference>
<dbReference type="OrthoDB" id="7450424at2"/>
<organism evidence="1 2">
    <name type="scientific">Glacieibacterium frigidum</name>
    <dbReference type="NCBI Taxonomy" id="2593303"/>
    <lineage>
        <taxon>Bacteria</taxon>
        <taxon>Pseudomonadati</taxon>
        <taxon>Pseudomonadota</taxon>
        <taxon>Alphaproteobacteria</taxon>
        <taxon>Sphingomonadales</taxon>
        <taxon>Sphingosinicellaceae</taxon>
        <taxon>Glacieibacterium</taxon>
    </lineage>
</organism>
<dbReference type="Pfam" id="PF23148">
    <property type="entry name" value="Gp77"/>
    <property type="match status" value="1"/>
</dbReference>